<comment type="caution">
    <text evidence="2">The sequence shown here is derived from an EMBL/GenBank/DDBJ whole genome shotgun (WGS) entry which is preliminary data.</text>
</comment>
<evidence type="ECO:0000256" key="1">
    <source>
        <dbReference type="SAM" id="MobiDB-lite"/>
    </source>
</evidence>
<name>A0ABP7CLA7_9MICC</name>
<dbReference type="RefSeq" id="WP_345152415.1">
    <property type="nucleotide sequence ID" value="NZ_BAABEO010000022.1"/>
</dbReference>
<evidence type="ECO:0008006" key="4">
    <source>
        <dbReference type="Google" id="ProtNLM"/>
    </source>
</evidence>
<keyword evidence="3" id="KW-1185">Reference proteome</keyword>
<evidence type="ECO:0000313" key="2">
    <source>
        <dbReference type="EMBL" id="GAA3692740.1"/>
    </source>
</evidence>
<feature type="compositionally biased region" description="Polar residues" evidence="1">
    <location>
        <begin position="1"/>
        <end position="16"/>
    </location>
</feature>
<accession>A0ABP7CLA7</accession>
<reference evidence="3" key="1">
    <citation type="journal article" date="2019" name="Int. J. Syst. Evol. Microbiol.">
        <title>The Global Catalogue of Microorganisms (GCM) 10K type strain sequencing project: providing services to taxonomists for standard genome sequencing and annotation.</title>
        <authorList>
            <consortium name="The Broad Institute Genomics Platform"/>
            <consortium name="The Broad Institute Genome Sequencing Center for Infectious Disease"/>
            <person name="Wu L."/>
            <person name="Ma J."/>
        </authorList>
    </citation>
    <scope>NUCLEOTIDE SEQUENCE [LARGE SCALE GENOMIC DNA]</scope>
    <source>
        <strain evidence="3">JCM 30742</strain>
    </source>
</reference>
<evidence type="ECO:0000313" key="3">
    <source>
        <dbReference type="Proteomes" id="UP001500752"/>
    </source>
</evidence>
<dbReference type="EMBL" id="BAABEO010000022">
    <property type="protein sequence ID" value="GAA3692740.1"/>
    <property type="molecule type" value="Genomic_DNA"/>
</dbReference>
<sequence length="72" mass="7734">MASSTPDPAIGSNSVEADQARERAARIASKVAATMALEGQVLSDEAVGKLYEQALRNETQKITVPRHQQPRS</sequence>
<protein>
    <recommendedName>
        <fullName evidence="4">Antitoxin VbhA domain-containing protein</fullName>
    </recommendedName>
</protein>
<feature type="region of interest" description="Disordered" evidence="1">
    <location>
        <begin position="1"/>
        <end position="21"/>
    </location>
</feature>
<gene>
    <name evidence="2" type="ORF">GCM10023081_32700</name>
</gene>
<proteinExistence type="predicted"/>
<dbReference type="Proteomes" id="UP001500752">
    <property type="component" value="Unassembled WGS sequence"/>
</dbReference>
<organism evidence="2 3">
    <name type="scientific">Arthrobacter ginkgonis</name>
    <dbReference type="NCBI Taxonomy" id="1630594"/>
    <lineage>
        <taxon>Bacteria</taxon>
        <taxon>Bacillati</taxon>
        <taxon>Actinomycetota</taxon>
        <taxon>Actinomycetes</taxon>
        <taxon>Micrococcales</taxon>
        <taxon>Micrococcaceae</taxon>
        <taxon>Arthrobacter</taxon>
    </lineage>
</organism>